<comment type="caution">
    <text evidence="2">The sequence shown here is derived from an EMBL/GenBank/DDBJ whole genome shotgun (WGS) entry which is preliminary data.</text>
</comment>
<sequence>MDNVFQDDQYGDIHYNAYIPKAYDKRQSYALYITLPGYQGLYFQGVGKNLETEEFGFVSQNYNAQMIVLAPQLEDWDELSANQTIALTKYFLKHYNIDKNKVYISGYSGGGETLSWILTNEPELYRAALMCSSKWDGNFNKVVKNKTPIYFVIGEEDEYYGSTPFKEAYQQIVSLYKKEGLNQEEIDQFVILDVKNKEYFTSQGITNEHGYGGHLFANDEHIMGWLFNR</sequence>
<dbReference type="RefSeq" id="WP_227279294.1">
    <property type="nucleotide sequence ID" value="NZ_DBGDQT010000026.1"/>
</dbReference>
<dbReference type="InterPro" id="IPR029058">
    <property type="entry name" value="AB_hydrolase_fold"/>
</dbReference>
<dbReference type="GO" id="GO:0008236">
    <property type="term" value="F:serine-type peptidase activity"/>
    <property type="evidence" value="ECO:0007669"/>
    <property type="project" value="InterPro"/>
</dbReference>
<proteinExistence type="predicted"/>
<gene>
    <name evidence="2" type="ORF">LJD69_03545</name>
</gene>
<dbReference type="EMBL" id="JAJDKZ010000007">
    <property type="protein sequence ID" value="MCB8609672.1"/>
    <property type="molecule type" value="Genomic_DNA"/>
</dbReference>
<accession>A0AAW4VKT0</accession>
<dbReference type="AlphaFoldDB" id="A0AAW4VKT0"/>
<name>A0AAW4VKT0_9FIRM</name>
<evidence type="ECO:0000313" key="2">
    <source>
        <dbReference type="EMBL" id="MCB8609672.1"/>
    </source>
</evidence>
<dbReference type="InterPro" id="IPR001375">
    <property type="entry name" value="Peptidase_S9_cat"/>
</dbReference>
<evidence type="ECO:0000313" key="3">
    <source>
        <dbReference type="Proteomes" id="UP001198439"/>
    </source>
</evidence>
<dbReference type="Proteomes" id="UP001198439">
    <property type="component" value="Unassembled WGS sequence"/>
</dbReference>
<protein>
    <submittedName>
        <fullName evidence="2">Prolyl oligopeptidase family serine peptidase</fullName>
    </submittedName>
</protein>
<dbReference type="GO" id="GO:0006508">
    <property type="term" value="P:proteolysis"/>
    <property type="evidence" value="ECO:0007669"/>
    <property type="project" value="InterPro"/>
</dbReference>
<dbReference type="Pfam" id="PF00326">
    <property type="entry name" value="Peptidase_S9"/>
    <property type="match status" value="1"/>
</dbReference>
<dbReference type="Gene3D" id="3.40.50.1820">
    <property type="entry name" value="alpha/beta hydrolase"/>
    <property type="match status" value="1"/>
</dbReference>
<reference evidence="2" key="1">
    <citation type="submission" date="2021-10" db="EMBL/GenBank/DDBJ databases">
        <title>Collection of gut derived symbiotic bacterial strains cultured from healthy donors.</title>
        <authorList>
            <person name="Lin H."/>
            <person name="Littmann E."/>
            <person name="Kohout C."/>
            <person name="Pamer E.G."/>
        </authorList>
    </citation>
    <scope>NUCLEOTIDE SEQUENCE</scope>
    <source>
        <strain evidence="2">DFI.4.48</strain>
    </source>
</reference>
<evidence type="ECO:0000259" key="1">
    <source>
        <dbReference type="Pfam" id="PF00326"/>
    </source>
</evidence>
<organism evidence="2 3">
    <name type="scientific">Faecalibacillus faecis</name>
    <dbReference type="NCBI Taxonomy" id="1982628"/>
    <lineage>
        <taxon>Bacteria</taxon>
        <taxon>Bacillati</taxon>
        <taxon>Bacillota</taxon>
        <taxon>Erysipelotrichia</taxon>
        <taxon>Erysipelotrichales</taxon>
        <taxon>Coprobacillaceae</taxon>
        <taxon>Faecalibacillus</taxon>
    </lineage>
</organism>
<dbReference type="SUPFAM" id="SSF53474">
    <property type="entry name" value="alpha/beta-Hydrolases"/>
    <property type="match status" value="1"/>
</dbReference>
<feature type="domain" description="Peptidase S9 prolyl oligopeptidase catalytic" evidence="1">
    <location>
        <begin position="75"/>
        <end position="130"/>
    </location>
</feature>